<name>A0ABM9P0U3_9FLAO</name>
<evidence type="ECO:0000259" key="1">
    <source>
        <dbReference type="PROSITE" id="PS51781"/>
    </source>
</evidence>
<protein>
    <submittedName>
        <fullName evidence="2">SH3 domain-containing protein</fullName>
    </submittedName>
</protein>
<dbReference type="SMART" id="SM00287">
    <property type="entry name" value="SH3b"/>
    <property type="match status" value="1"/>
</dbReference>
<accession>A0ABM9P0U3</accession>
<keyword evidence="3" id="KW-1185">Reference proteome</keyword>
<dbReference type="Gene3D" id="2.30.30.40">
    <property type="entry name" value="SH3 Domains"/>
    <property type="match status" value="1"/>
</dbReference>
<proteinExistence type="predicted"/>
<sequence>MRNYVLLIALSLFLLDVYAQEVKYIETENIQFQPNETFYLFGNDVKFRAEPSTESDVIEVLKINSRVTVLSEENSTYDYNGISWKWYKVSYKNKVGYIIGGLLSLDQKAVGDSIYLISFKQNTLEGGYDLLIRLVNKKTLEYIELPYNLRDTDIFSIDVYDNKGLSSIKDMFLIDFMAEACGVDGGGCYFFNDGESLTKAIQFSRMVDGDLYWQYEKVVFPRDHGGIKDKILFVSEHGETLNEDTNYKKVITESIEFTWKGKFLEIKNEESE</sequence>
<dbReference type="EMBL" id="CAXIXY010000004">
    <property type="protein sequence ID" value="CAL2086631.1"/>
    <property type="molecule type" value="Genomic_DNA"/>
</dbReference>
<dbReference type="PROSITE" id="PS51781">
    <property type="entry name" value="SH3B"/>
    <property type="match status" value="1"/>
</dbReference>
<evidence type="ECO:0000313" key="3">
    <source>
        <dbReference type="Proteomes" id="UP001497416"/>
    </source>
</evidence>
<reference evidence="2 3" key="1">
    <citation type="submission" date="2024-05" db="EMBL/GenBank/DDBJ databases">
        <authorList>
            <person name="Duchaud E."/>
        </authorList>
    </citation>
    <scope>NUCLEOTIDE SEQUENCE [LARGE SCALE GENOMIC DNA]</scope>
    <source>
        <strain evidence="2">Ena-SAMPLE-TAB-13-05-2024-13:56:06:370-140302</strain>
    </source>
</reference>
<evidence type="ECO:0000313" key="2">
    <source>
        <dbReference type="EMBL" id="CAL2086631.1"/>
    </source>
</evidence>
<feature type="domain" description="SH3b" evidence="1">
    <location>
        <begin position="33"/>
        <end position="107"/>
    </location>
</feature>
<dbReference type="InterPro" id="IPR003646">
    <property type="entry name" value="SH3-like_bac-type"/>
</dbReference>
<dbReference type="Proteomes" id="UP001497416">
    <property type="component" value="Unassembled WGS sequence"/>
</dbReference>
<dbReference type="Pfam" id="PF08239">
    <property type="entry name" value="SH3_3"/>
    <property type="match status" value="1"/>
</dbReference>
<gene>
    <name evidence="2" type="ORF">T190607A01A_20672</name>
</gene>
<dbReference type="RefSeq" id="WP_348712229.1">
    <property type="nucleotide sequence ID" value="NZ_CAXIXY010000004.1"/>
</dbReference>
<organism evidence="2 3">
    <name type="scientific">Tenacibaculum platacis</name>
    <dbReference type="NCBI Taxonomy" id="3137852"/>
    <lineage>
        <taxon>Bacteria</taxon>
        <taxon>Pseudomonadati</taxon>
        <taxon>Bacteroidota</taxon>
        <taxon>Flavobacteriia</taxon>
        <taxon>Flavobacteriales</taxon>
        <taxon>Flavobacteriaceae</taxon>
        <taxon>Tenacibaculum</taxon>
    </lineage>
</organism>
<comment type="caution">
    <text evidence="2">The sequence shown here is derived from an EMBL/GenBank/DDBJ whole genome shotgun (WGS) entry which is preliminary data.</text>
</comment>